<dbReference type="Pfam" id="PF01208">
    <property type="entry name" value="URO-D"/>
    <property type="match status" value="2"/>
</dbReference>
<evidence type="ECO:0000256" key="1">
    <source>
        <dbReference type="ARBA" id="ARBA00002448"/>
    </source>
</evidence>
<protein>
    <recommendedName>
        <fullName evidence="6 12">Uroporphyrinogen decarboxylase</fullName>
        <ecNumber evidence="6 12">4.1.1.37</ecNumber>
    </recommendedName>
</protein>
<feature type="compositionally biased region" description="Basic and acidic residues" evidence="14">
    <location>
        <begin position="543"/>
        <end position="556"/>
    </location>
</feature>
<evidence type="ECO:0000256" key="5">
    <source>
        <dbReference type="ARBA" id="ARBA00011738"/>
    </source>
</evidence>
<comment type="subcellular location">
    <subcellularLocation>
        <location evidence="2">Plastid</location>
        <location evidence="2">Chloroplast</location>
    </subcellularLocation>
</comment>
<dbReference type="InterPro" id="IPR038071">
    <property type="entry name" value="UROD/MetE-like_sf"/>
</dbReference>
<comment type="similarity">
    <text evidence="4 13">Belongs to the uroporphyrinogen decarboxylase family.</text>
</comment>
<sequence length="572" mass="62134">MATACPPLSLPSTSLLCSRGRSARAGPARRRLSAVRCSAVGEAVAEAASARTAEEPLLVSAIRGKKVERPPVWLMRQAGRYMKAGPLLLPLHFALEHSSVLTYCLYDPLQSYQLLCERYPSFRERSENVDLVVEISLQPWKVFKPDGVILFSDILTPLPGMNIPFDIVKGKGPVIYDPLRTAAAVNEVREFVPEDWVPYVGQALNLLREEVKNEAAVLGFVGAPFTLASYCVEGGSSKNFTMIKKMAFSEPTILHNLLQKFTTSMSNYIKYQVDNGAQAVQIFDSWATELSPADFEEFSLPYLKQIVDSVKETHPDLPLILYASGSGGLLERLPLTGVDVVSLDWTVDMAEGRKRLGSNVAVQGNVDPGVLFGSKEFISKRIYDTVQKAGNVGHVLNLGHGIKWAVEFSISGLTQVLEASRHVEDRVSTNLFAFLSPAPTPSRTTSAAVGTTSSAAISAQVAAIAREINASQSPRLTPHGARRRPVPELLLFFSPHARLLGRHGEIGGSEPAEDGVVGEGEAGWQRTVSPAREERSGGGQVTLEKEGLTSEKEAVRRGTASARWRRSTGSRS</sequence>
<dbReference type="GO" id="GO:0004853">
    <property type="term" value="F:uroporphyrinogen decarboxylase activity"/>
    <property type="evidence" value="ECO:0007669"/>
    <property type="project" value="UniProtKB-EC"/>
</dbReference>
<evidence type="ECO:0000256" key="9">
    <source>
        <dbReference type="ARBA" id="ARBA00023239"/>
    </source>
</evidence>
<dbReference type="NCBIfam" id="TIGR01464">
    <property type="entry name" value="hemE"/>
    <property type="match status" value="1"/>
</dbReference>
<feature type="domain" description="Uroporphyrinogen decarboxylase (URO-D)" evidence="15">
    <location>
        <begin position="71"/>
        <end position="80"/>
    </location>
</feature>
<dbReference type="Proteomes" id="UP001341281">
    <property type="component" value="Chromosome 02"/>
</dbReference>
<dbReference type="GO" id="GO:0009507">
    <property type="term" value="C:chloroplast"/>
    <property type="evidence" value="ECO:0007669"/>
    <property type="project" value="UniProtKB-SubCell"/>
</dbReference>
<name>A0AAQ3PU39_PASNO</name>
<evidence type="ECO:0000256" key="13">
    <source>
        <dbReference type="RuleBase" id="RU004169"/>
    </source>
</evidence>
<dbReference type="GO" id="GO:0015995">
    <property type="term" value="P:chlorophyll biosynthetic process"/>
    <property type="evidence" value="ECO:0007669"/>
    <property type="project" value="UniProtKB-KW"/>
</dbReference>
<dbReference type="SUPFAM" id="SSF51726">
    <property type="entry name" value="UROD/MetE-like"/>
    <property type="match status" value="1"/>
</dbReference>
<dbReference type="PROSITE" id="PS00907">
    <property type="entry name" value="UROD_2"/>
    <property type="match status" value="1"/>
</dbReference>
<keyword evidence="8" id="KW-0149">Chlorophyll biosynthesis</keyword>
<dbReference type="EC" id="4.1.1.37" evidence="6 12"/>
<feature type="domain" description="Uroporphyrinogen decarboxylase (URO-D)" evidence="16">
    <location>
        <begin position="218"/>
        <end position="234"/>
    </location>
</feature>
<dbReference type="PANTHER" id="PTHR21091:SF169">
    <property type="entry name" value="UROPORPHYRINOGEN DECARBOXYLASE"/>
    <property type="match status" value="1"/>
</dbReference>
<evidence type="ECO:0000256" key="14">
    <source>
        <dbReference type="SAM" id="MobiDB-lite"/>
    </source>
</evidence>
<evidence type="ECO:0000259" key="16">
    <source>
        <dbReference type="PROSITE" id="PS00907"/>
    </source>
</evidence>
<keyword evidence="18" id="KW-1185">Reference proteome</keyword>
<keyword evidence="7 12" id="KW-0210">Decarboxylase</keyword>
<accession>A0AAQ3PU39</accession>
<keyword evidence="10 12" id="KW-0627">Porphyrin biosynthesis</keyword>
<comment type="function">
    <text evidence="1">Catalyzes the decarboxylation of four acetate groups of uroporphyrinogen-III to yield coproporphyrinogen-III.</text>
</comment>
<dbReference type="AlphaFoldDB" id="A0AAQ3PU39"/>
<evidence type="ECO:0000256" key="3">
    <source>
        <dbReference type="ARBA" id="ARBA00004804"/>
    </source>
</evidence>
<gene>
    <name evidence="17" type="ORF">U9M48_007327</name>
</gene>
<evidence type="ECO:0000256" key="7">
    <source>
        <dbReference type="ARBA" id="ARBA00022793"/>
    </source>
</evidence>
<comment type="catalytic activity">
    <reaction evidence="11 12">
        <text>uroporphyrinogen III + 4 H(+) = coproporphyrinogen III + 4 CO2</text>
        <dbReference type="Rhea" id="RHEA:19865"/>
        <dbReference type="ChEBI" id="CHEBI:15378"/>
        <dbReference type="ChEBI" id="CHEBI:16526"/>
        <dbReference type="ChEBI" id="CHEBI:57308"/>
        <dbReference type="ChEBI" id="CHEBI:57309"/>
        <dbReference type="EC" id="4.1.1.37"/>
    </reaction>
</comment>
<dbReference type="EMBL" id="CP144746">
    <property type="protein sequence ID" value="WVZ56855.1"/>
    <property type="molecule type" value="Genomic_DNA"/>
</dbReference>
<feature type="region of interest" description="Disordered" evidence="14">
    <location>
        <begin position="506"/>
        <end position="572"/>
    </location>
</feature>
<evidence type="ECO:0000256" key="8">
    <source>
        <dbReference type="ARBA" id="ARBA00023171"/>
    </source>
</evidence>
<dbReference type="InterPro" id="IPR006361">
    <property type="entry name" value="Uroporphyrinogen_deCO2ase_HemE"/>
</dbReference>
<comment type="subunit">
    <text evidence="5">Homodimer.</text>
</comment>
<reference evidence="17 18" key="1">
    <citation type="submission" date="2024-02" db="EMBL/GenBank/DDBJ databases">
        <title>High-quality chromosome-scale genome assembly of Pensacola bahiagrass (Paspalum notatum Flugge var. saurae).</title>
        <authorList>
            <person name="Vega J.M."/>
            <person name="Podio M."/>
            <person name="Orjuela J."/>
            <person name="Siena L.A."/>
            <person name="Pessino S.C."/>
            <person name="Combes M.C."/>
            <person name="Mariac C."/>
            <person name="Albertini E."/>
            <person name="Pupilli F."/>
            <person name="Ortiz J.P.A."/>
            <person name="Leblanc O."/>
        </authorList>
    </citation>
    <scope>NUCLEOTIDE SEQUENCE [LARGE SCALE GENOMIC DNA]</scope>
    <source>
        <strain evidence="17">R1</strain>
        <tissue evidence="17">Leaf</tissue>
    </source>
</reference>
<dbReference type="InterPro" id="IPR000257">
    <property type="entry name" value="Uroporphyrinogen_deCOase"/>
</dbReference>
<evidence type="ECO:0000256" key="12">
    <source>
        <dbReference type="RuleBase" id="RU000554"/>
    </source>
</evidence>
<evidence type="ECO:0000313" key="18">
    <source>
        <dbReference type="Proteomes" id="UP001341281"/>
    </source>
</evidence>
<evidence type="ECO:0000256" key="11">
    <source>
        <dbReference type="ARBA" id="ARBA00048033"/>
    </source>
</evidence>
<evidence type="ECO:0000256" key="2">
    <source>
        <dbReference type="ARBA" id="ARBA00004229"/>
    </source>
</evidence>
<organism evidence="17 18">
    <name type="scientific">Paspalum notatum var. saurae</name>
    <dbReference type="NCBI Taxonomy" id="547442"/>
    <lineage>
        <taxon>Eukaryota</taxon>
        <taxon>Viridiplantae</taxon>
        <taxon>Streptophyta</taxon>
        <taxon>Embryophyta</taxon>
        <taxon>Tracheophyta</taxon>
        <taxon>Spermatophyta</taxon>
        <taxon>Magnoliopsida</taxon>
        <taxon>Liliopsida</taxon>
        <taxon>Poales</taxon>
        <taxon>Poaceae</taxon>
        <taxon>PACMAD clade</taxon>
        <taxon>Panicoideae</taxon>
        <taxon>Andropogonodae</taxon>
        <taxon>Paspaleae</taxon>
        <taxon>Paspalinae</taxon>
        <taxon>Paspalum</taxon>
    </lineage>
</organism>
<keyword evidence="9 12" id="KW-0456">Lyase</keyword>
<comment type="pathway">
    <text evidence="3 12">Porphyrin-containing compound metabolism; protoporphyrin-IX biosynthesis; coproporphyrinogen-III from 5-aminolevulinate: step 4/4.</text>
</comment>
<feature type="compositionally biased region" description="Basic residues" evidence="14">
    <location>
        <begin position="563"/>
        <end position="572"/>
    </location>
</feature>
<evidence type="ECO:0000256" key="6">
    <source>
        <dbReference type="ARBA" id="ARBA00012288"/>
    </source>
</evidence>
<evidence type="ECO:0000313" key="17">
    <source>
        <dbReference type="EMBL" id="WVZ56855.1"/>
    </source>
</evidence>
<proteinExistence type="inferred from homology"/>
<evidence type="ECO:0000259" key="15">
    <source>
        <dbReference type="PROSITE" id="PS00906"/>
    </source>
</evidence>
<evidence type="ECO:0000256" key="10">
    <source>
        <dbReference type="ARBA" id="ARBA00023244"/>
    </source>
</evidence>
<dbReference type="PROSITE" id="PS00906">
    <property type="entry name" value="UROD_1"/>
    <property type="match status" value="1"/>
</dbReference>
<dbReference type="PANTHER" id="PTHR21091">
    <property type="entry name" value="METHYLTETRAHYDROFOLATE:HOMOCYSTEINE METHYLTRANSFERASE RELATED"/>
    <property type="match status" value="1"/>
</dbReference>
<evidence type="ECO:0000256" key="4">
    <source>
        <dbReference type="ARBA" id="ARBA00009935"/>
    </source>
</evidence>
<dbReference type="Gene3D" id="3.20.20.210">
    <property type="match status" value="1"/>
</dbReference>
<dbReference type="CDD" id="cd00717">
    <property type="entry name" value="URO-D"/>
    <property type="match status" value="1"/>
</dbReference>
<dbReference type="FunFam" id="3.20.20.210:FF:000006">
    <property type="entry name" value="Uroporphyrinogen decarboxylase"/>
    <property type="match status" value="1"/>
</dbReference>